<keyword evidence="5" id="KW-0862">Zinc</keyword>
<sequence length="1315" mass="148756">MEQNTRMVSMNGKNWSIWKPRMEDLLYCKDLHAPLTGRPASVKDDEEWKKMDRKAVGFIRQWLDDSVFHHVSTETSAQALWKKLEALYERKTAGNKAFLIRKLVNLKYREGSQMTEHLNLAQSIINQLESMKITLEDELQTLMILSSLPESWETLVVSLSNSAPDGVVTMEMVSSCLLNEELRRKDSGSSTSGVFLMEGRGRSVKKDVKHRDSSRSKSRGKSKKDIECYYCKKKGHFKKDCFQMKRDLKGKTKEVGESSGDATTSIVEADPLCLHCSGSSCQDCVDTDWIVDGGASYHCTPHRDYFYTYSAGDHGVIRMANSGESLIVGNSDVHLKTELGKIVLKGVRHIPDLRMNLISVGRLDDGGFTSIEGGGTWRLMKGSLVVARGRKCCGLYRTKAKICGPSVNAAEGNSMELWHRRLGHISEKNLKILVKNKVLPELSGGLPDTCAHCLAGKQKRVSFADSEPKRKAELLYLIHTDVCGPIEPKSVGGAAYFVTFIDDHSRKVWAYSVKQKSDVLAKFEEFRAKVEKMTGKEIKRVRSDNGGEYIGAFDAYCRRHDIVHERTIPRTPQQNGLAERMNRTIIEKIKCMISQADIGKQFWAEAVQTAVHLINLSPSAPLNGDIPERVWSGKEVSYRHVRVFGCKVHVHVPKEERSKLDEKSRECILMGFPHEEFGYRLWDPVNKKMIRSRDVIFVENQVVGEQNAAESQVPQVPPAEERLYADDGPVENVVDDGHAEEEVGELIPDGEMIPDVGGALPVDVPPVVEVPLVRSERVRRPNTRYSSNEYILLTDSGEPESYVEAQSAEDREAWTAAMEEELYSLQKNETYDLVPLPKGKRALKNKWVFKLKLDENRSQPRYKARLVVKGFSQKQGVDFDEIFSPVVKMSSIRLVLGMAASMDLEVEQMDVKTAFLHGDLEEELYMEQPEGFVAKGKHHLVCRLKKSLYGLKQAPRQWYRKFDSFMMKSKFQRTRADHCVYVKRTEKTFTILLLYVDDMLIVGDDKASIAELKKELSESFEMKDLGPARKILGMKITRDRSAGQLWLSQSEYVEKVLKRFMMDKVKPVATPLAGHFRLSSSQSPSSEEEVEEMSQIPYASAVGSLMYAMVCTRPDIAHAVGSVSRYLAHPGKVHWSAVKWIFRYLRGTSDLCLQFGGGPPELIGYSDSDMSGDVDTRRSTSGFVVTFGGGAVSWQSRLQKCVALSTTEAEYIALTEASKELIWMKKFMLELDLRQDVYTVFCDSQSAIFLAKNPAFHCRTKHIDVKYHWIQDAVEEKLLVVEKIHTDENLSDMMTKVVPREKHDLCRRLIGMIPT</sequence>
<dbReference type="Pfam" id="PF07727">
    <property type="entry name" value="RVT_2"/>
    <property type="match status" value="1"/>
</dbReference>
<keyword evidence="6" id="KW-0175">Coiled coil</keyword>
<keyword evidence="3" id="KW-0064">Aspartyl protease</keyword>
<dbReference type="Pfam" id="PF25597">
    <property type="entry name" value="SH3_retrovirus"/>
    <property type="match status" value="1"/>
</dbReference>
<dbReference type="InterPro" id="IPR036875">
    <property type="entry name" value="Znf_CCHC_sf"/>
</dbReference>
<proteinExistence type="predicted"/>
<dbReference type="GO" id="GO:0008270">
    <property type="term" value="F:zinc ion binding"/>
    <property type="evidence" value="ECO:0007669"/>
    <property type="project" value="UniProtKB-KW"/>
</dbReference>
<dbReference type="InterPro" id="IPR036397">
    <property type="entry name" value="RNaseH_sf"/>
</dbReference>
<keyword evidence="2" id="KW-0479">Metal-binding</keyword>
<dbReference type="Pfam" id="PF00665">
    <property type="entry name" value="rve"/>
    <property type="match status" value="1"/>
</dbReference>
<dbReference type="Pfam" id="PF00098">
    <property type="entry name" value="zf-CCHC"/>
    <property type="match status" value="1"/>
</dbReference>
<evidence type="ECO:0000256" key="6">
    <source>
        <dbReference type="SAM" id="Coils"/>
    </source>
</evidence>
<dbReference type="InterPro" id="IPR054722">
    <property type="entry name" value="PolX-like_BBD"/>
</dbReference>
<dbReference type="Pfam" id="PF13976">
    <property type="entry name" value="gag_pre-integrs"/>
    <property type="match status" value="1"/>
</dbReference>
<dbReference type="GO" id="GO:0004190">
    <property type="term" value="F:aspartic-type endopeptidase activity"/>
    <property type="evidence" value="ECO:0007669"/>
    <property type="project" value="UniProtKB-KW"/>
</dbReference>
<dbReference type="EMBL" id="JBBWWQ010000021">
    <property type="protein sequence ID" value="KAK8913817.1"/>
    <property type="molecule type" value="Genomic_DNA"/>
</dbReference>
<dbReference type="SUPFAM" id="SSF57756">
    <property type="entry name" value="Retrovirus zinc finger-like domains"/>
    <property type="match status" value="1"/>
</dbReference>
<feature type="domain" description="Integrase catalytic" evidence="8">
    <location>
        <begin position="464"/>
        <end position="635"/>
    </location>
</feature>
<evidence type="ECO:0000256" key="2">
    <source>
        <dbReference type="ARBA" id="ARBA00022723"/>
    </source>
</evidence>
<keyword evidence="5" id="KW-0863">Zinc-finger</keyword>
<dbReference type="InterPro" id="IPR039537">
    <property type="entry name" value="Retrotran_Ty1/copia-like"/>
</dbReference>
<evidence type="ECO:0000259" key="7">
    <source>
        <dbReference type="PROSITE" id="PS50158"/>
    </source>
</evidence>
<keyword evidence="10" id="KW-1185">Reference proteome</keyword>
<feature type="coiled-coil region" evidence="6">
    <location>
        <begin position="118"/>
        <end position="145"/>
    </location>
</feature>
<protein>
    <recommendedName>
        <fullName evidence="11">Retrovirus-related Pol polyprotein from transposon TNT 1-94</fullName>
    </recommendedName>
</protein>
<comment type="caution">
    <text evidence="9">The sequence shown here is derived from an EMBL/GenBank/DDBJ whole genome shotgun (WGS) entry which is preliminary data.</text>
</comment>
<dbReference type="InterPro" id="IPR043502">
    <property type="entry name" value="DNA/RNA_pol_sf"/>
</dbReference>
<dbReference type="Proteomes" id="UP001418222">
    <property type="component" value="Unassembled WGS sequence"/>
</dbReference>
<keyword evidence="4" id="KW-0378">Hydrolase</keyword>
<evidence type="ECO:0000256" key="1">
    <source>
        <dbReference type="ARBA" id="ARBA00022670"/>
    </source>
</evidence>
<dbReference type="SUPFAM" id="SSF56672">
    <property type="entry name" value="DNA/RNA polymerases"/>
    <property type="match status" value="1"/>
</dbReference>
<dbReference type="PROSITE" id="PS50158">
    <property type="entry name" value="ZF_CCHC"/>
    <property type="match status" value="1"/>
</dbReference>
<evidence type="ECO:0000256" key="5">
    <source>
        <dbReference type="PROSITE-ProRule" id="PRU00047"/>
    </source>
</evidence>
<feature type="domain" description="CCHC-type" evidence="7">
    <location>
        <begin position="228"/>
        <end position="241"/>
    </location>
</feature>
<dbReference type="InterPro" id="IPR001584">
    <property type="entry name" value="Integrase_cat-core"/>
</dbReference>
<dbReference type="Gene3D" id="4.10.60.10">
    <property type="entry name" value="Zinc finger, CCHC-type"/>
    <property type="match status" value="1"/>
</dbReference>
<dbReference type="InterPro" id="IPR012337">
    <property type="entry name" value="RNaseH-like_sf"/>
</dbReference>
<keyword evidence="1" id="KW-0645">Protease</keyword>
<reference evidence="9 10" key="1">
    <citation type="journal article" date="2022" name="Nat. Plants">
        <title>Genomes of leafy and leafless Platanthera orchids illuminate the evolution of mycoheterotrophy.</title>
        <authorList>
            <person name="Li M.H."/>
            <person name="Liu K.W."/>
            <person name="Li Z."/>
            <person name="Lu H.C."/>
            <person name="Ye Q.L."/>
            <person name="Zhang D."/>
            <person name="Wang J.Y."/>
            <person name="Li Y.F."/>
            <person name="Zhong Z.M."/>
            <person name="Liu X."/>
            <person name="Yu X."/>
            <person name="Liu D.K."/>
            <person name="Tu X.D."/>
            <person name="Liu B."/>
            <person name="Hao Y."/>
            <person name="Liao X.Y."/>
            <person name="Jiang Y.T."/>
            <person name="Sun W.H."/>
            <person name="Chen J."/>
            <person name="Chen Y.Q."/>
            <person name="Ai Y."/>
            <person name="Zhai J.W."/>
            <person name="Wu S.S."/>
            <person name="Zhou Z."/>
            <person name="Hsiao Y.Y."/>
            <person name="Wu W.L."/>
            <person name="Chen Y.Y."/>
            <person name="Lin Y.F."/>
            <person name="Hsu J.L."/>
            <person name="Li C.Y."/>
            <person name="Wang Z.W."/>
            <person name="Zhao X."/>
            <person name="Zhong W.Y."/>
            <person name="Ma X.K."/>
            <person name="Ma L."/>
            <person name="Huang J."/>
            <person name="Chen G.Z."/>
            <person name="Huang M.Z."/>
            <person name="Huang L."/>
            <person name="Peng D.H."/>
            <person name="Luo Y.B."/>
            <person name="Zou S.Q."/>
            <person name="Chen S.P."/>
            <person name="Lan S."/>
            <person name="Tsai W.C."/>
            <person name="Van de Peer Y."/>
            <person name="Liu Z.J."/>
        </authorList>
    </citation>
    <scope>NUCLEOTIDE SEQUENCE [LARGE SCALE GENOMIC DNA]</scope>
    <source>
        <strain evidence="9">Lor287</strain>
    </source>
</reference>
<dbReference type="Pfam" id="PF22936">
    <property type="entry name" value="Pol_BBD"/>
    <property type="match status" value="1"/>
</dbReference>
<evidence type="ECO:0000256" key="4">
    <source>
        <dbReference type="ARBA" id="ARBA00022801"/>
    </source>
</evidence>
<dbReference type="SUPFAM" id="SSF53098">
    <property type="entry name" value="Ribonuclease H-like"/>
    <property type="match status" value="1"/>
</dbReference>
<evidence type="ECO:0000259" key="8">
    <source>
        <dbReference type="PROSITE" id="PS50994"/>
    </source>
</evidence>
<gene>
    <name evidence="9" type="ORF">KSP39_PZI024058</name>
</gene>
<accession>A0AAP0FSW5</accession>
<dbReference type="CDD" id="cd09272">
    <property type="entry name" value="RNase_HI_RT_Ty1"/>
    <property type="match status" value="1"/>
</dbReference>
<dbReference type="InterPro" id="IPR025724">
    <property type="entry name" value="GAG-pre-integrase_dom"/>
</dbReference>
<dbReference type="PANTHER" id="PTHR42648">
    <property type="entry name" value="TRANSPOSASE, PUTATIVE-RELATED"/>
    <property type="match status" value="1"/>
</dbReference>
<evidence type="ECO:0000313" key="10">
    <source>
        <dbReference type="Proteomes" id="UP001418222"/>
    </source>
</evidence>
<name>A0AAP0FSW5_9ASPA</name>
<dbReference type="PANTHER" id="PTHR42648:SF28">
    <property type="entry name" value="TRANSPOSON-ENCODED PROTEIN WITH RIBONUCLEASE H-LIKE AND RETROVIRUS ZINC FINGER-LIKE DOMAINS"/>
    <property type="match status" value="1"/>
</dbReference>
<dbReference type="Pfam" id="PF14223">
    <property type="entry name" value="Retrotran_gag_2"/>
    <property type="match status" value="1"/>
</dbReference>
<dbReference type="InterPro" id="IPR013103">
    <property type="entry name" value="RVT_2"/>
</dbReference>
<dbReference type="GO" id="GO:0006508">
    <property type="term" value="P:proteolysis"/>
    <property type="evidence" value="ECO:0007669"/>
    <property type="project" value="UniProtKB-KW"/>
</dbReference>
<dbReference type="InterPro" id="IPR057670">
    <property type="entry name" value="SH3_retrovirus"/>
</dbReference>
<evidence type="ECO:0008006" key="11">
    <source>
        <dbReference type="Google" id="ProtNLM"/>
    </source>
</evidence>
<dbReference type="Gene3D" id="3.30.420.10">
    <property type="entry name" value="Ribonuclease H-like superfamily/Ribonuclease H"/>
    <property type="match status" value="1"/>
</dbReference>
<dbReference type="InterPro" id="IPR001878">
    <property type="entry name" value="Znf_CCHC"/>
</dbReference>
<dbReference type="GO" id="GO:0015074">
    <property type="term" value="P:DNA integration"/>
    <property type="evidence" value="ECO:0007669"/>
    <property type="project" value="InterPro"/>
</dbReference>
<dbReference type="GO" id="GO:0003676">
    <property type="term" value="F:nucleic acid binding"/>
    <property type="evidence" value="ECO:0007669"/>
    <property type="project" value="InterPro"/>
</dbReference>
<dbReference type="PROSITE" id="PS50994">
    <property type="entry name" value="INTEGRASE"/>
    <property type="match status" value="1"/>
</dbReference>
<evidence type="ECO:0000256" key="3">
    <source>
        <dbReference type="ARBA" id="ARBA00022750"/>
    </source>
</evidence>
<organism evidence="9 10">
    <name type="scientific">Platanthera zijinensis</name>
    <dbReference type="NCBI Taxonomy" id="2320716"/>
    <lineage>
        <taxon>Eukaryota</taxon>
        <taxon>Viridiplantae</taxon>
        <taxon>Streptophyta</taxon>
        <taxon>Embryophyta</taxon>
        <taxon>Tracheophyta</taxon>
        <taxon>Spermatophyta</taxon>
        <taxon>Magnoliopsida</taxon>
        <taxon>Liliopsida</taxon>
        <taxon>Asparagales</taxon>
        <taxon>Orchidaceae</taxon>
        <taxon>Orchidoideae</taxon>
        <taxon>Orchideae</taxon>
        <taxon>Orchidinae</taxon>
        <taxon>Platanthera</taxon>
    </lineage>
</organism>
<evidence type="ECO:0000313" key="9">
    <source>
        <dbReference type="EMBL" id="KAK8913817.1"/>
    </source>
</evidence>